<keyword evidence="2" id="KW-1185">Reference proteome</keyword>
<dbReference type="EMBL" id="JACVFC010000004">
    <property type="protein sequence ID" value="MBC9934058.1"/>
    <property type="molecule type" value="Genomic_DNA"/>
</dbReference>
<dbReference type="Proteomes" id="UP000659124">
    <property type="component" value="Unassembled WGS sequence"/>
</dbReference>
<dbReference type="SUPFAM" id="SSF54637">
    <property type="entry name" value="Thioesterase/thiol ester dehydrase-isomerase"/>
    <property type="match status" value="1"/>
</dbReference>
<proteinExistence type="predicted"/>
<dbReference type="RefSeq" id="WP_188091153.1">
    <property type="nucleotide sequence ID" value="NZ_JACVFC010000004.1"/>
</dbReference>
<dbReference type="Gene3D" id="3.10.129.10">
    <property type="entry name" value="Hotdog Thioesterase"/>
    <property type="match status" value="1"/>
</dbReference>
<comment type="caution">
    <text evidence="1">The sequence shown here is derived from an EMBL/GenBank/DDBJ whole genome shotgun (WGS) entry which is preliminary data.</text>
</comment>
<organism evidence="1 2">
    <name type="scientific">Chitinophaga qingshengii</name>
    <dbReference type="NCBI Taxonomy" id="1569794"/>
    <lineage>
        <taxon>Bacteria</taxon>
        <taxon>Pseudomonadati</taxon>
        <taxon>Bacteroidota</taxon>
        <taxon>Chitinophagia</taxon>
        <taxon>Chitinophagales</taxon>
        <taxon>Chitinophagaceae</taxon>
        <taxon>Chitinophaga</taxon>
    </lineage>
</organism>
<evidence type="ECO:0000313" key="1">
    <source>
        <dbReference type="EMBL" id="MBC9934058.1"/>
    </source>
</evidence>
<gene>
    <name evidence="1" type="ORF">ICL07_26965</name>
</gene>
<reference evidence="1 2" key="1">
    <citation type="submission" date="2020-09" db="EMBL/GenBank/DDBJ databases">
        <title>Genome sequences of type strains of Chitinophaga qingshengii and Chitinophaga varians.</title>
        <authorList>
            <person name="Kittiwongwattana C."/>
        </authorList>
    </citation>
    <scope>NUCLEOTIDE SEQUENCE [LARGE SCALE GENOMIC DNA]</scope>
    <source>
        <strain evidence="1 2">JCM 30026</strain>
    </source>
</reference>
<dbReference type="InterPro" id="IPR027961">
    <property type="entry name" value="DUF4442"/>
</dbReference>
<dbReference type="Pfam" id="PF14539">
    <property type="entry name" value="DUF4442"/>
    <property type="match status" value="1"/>
</dbReference>
<accession>A0ABR7TUB4</accession>
<name>A0ABR7TUB4_9BACT</name>
<dbReference type="InterPro" id="IPR029069">
    <property type="entry name" value="HotDog_dom_sf"/>
</dbReference>
<evidence type="ECO:0000313" key="2">
    <source>
        <dbReference type="Proteomes" id="UP000659124"/>
    </source>
</evidence>
<sequence>MSTNNIVIPNGGTNFNTDAVHTFIKFAQHPFKFRAYLFWKLPAAWLAGVRIKAISEDACITSIPFRWLSQNPFRSTYFACLAMAAEMSTGLPAMMYVQSAPKRVSMLVTGLESVFVKKATGITYFTCNDLPALKDAISKALNQEEAVTVTLRSEGRDKQGTLIASFAITWSFKGKS</sequence>
<protein>
    <submittedName>
        <fullName evidence="1">DUF4442 domain-containing protein</fullName>
    </submittedName>
</protein>